<sequence>MTAAIAGVALGRIALPTGAELEVATGGDPSNPAIIFLHGFPESHRTWRRILPDLARDHYVVAPDQRGFGGSSKPQDVADYSIDKILADLIALADALGIGTFTLVGHDWGGAVAWTAALARPDRVARLVILNAPHPLVFQRSLIDDAAQREASQYIRIFRTPGIESQFERAGIGTFFDRVFAAHADPETIGDERQVYLDQWSQPGALTAMLNWYRASQIVVPAIGAEAERPDWIDRPFPVLRMPVLVIWALGDRALLPCQIQGLPPLVEDLGVITVQGGHFVPWERPDAVIEALRDWLGS</sequence>
<proteinExistence type="predicted"/>
<dbReference type="STRING" id="1123269.NX02_27920"/>
<dbReference type="Gene3D" id="3.40.50.1820">
    <property type="entry name" value="alpha/beta hydrolase"/>
    <property type="match status" value="1"/>
</dbReference>
<dbReference type="InterPro" id="IPR000073">
    <property type="entry name" value="AB_hydrolase_1"/>
</dbReference>
<protein>
    <recommendedName>
        <fullName evidence="2">AB hydrolase-1 domain-containing protein</fullName>
    </recommendedName>
</protein>
<dbReference type="KEGG" id="ssan:NX02_27920"/>
<evidence type="ECO:0000313" key="3">
    <source>
        <dbReference type="EMBL" id="AHE57167.1"/>
    </source>
</evidence>
<organism evidence="3 4">
    <name type="scientific">Sphingomonas sanxanigenens DSM 19645 = NX02</name>
    <dbReference type="NCBI Taxonomy" id="1123269"/>
    <lineage>
        <taxon>Bacteria</taxon>
        <taxon>Pseudomonadati</taxon>
        <taxon>Pseudomonadota</taxon>
        <taxon>Alphaproteobacteria</taxon>
        <taxon>Sphingomonadales</taxon>
        <taxon>Sphingomonadaceae</taxon>
        <taxon>Sphingomonas</taxon>
    </lineage>
</organism>
<keyword evidence="1" id="KW-0378">Hydrolase</keyword>
<dbReference type="PRINTS" id="PR00412">
    <property type="entry name" value="EPOXHYDRLASE"/>
</dbReference>
<evidence type="ECO:0000259" key="2">
    <source>
        <dbReference type="Pfam" id="PF00561"/>
    </source>
</evidence>
<dbReference type="PATRIC" id="fig|1123269.5.peg.5478"/>
<dbReference type="eggNOG" id="COG0596">
    <property type="taxonomic scope" value="Bacteria"/>
</dbReference>
<keyword evidence="4" id="KW-1185">Reference proteome</keyword>
<name>W0AKS9_9SPHN</name>
<dbReference type="GO" id="GO:0016787">
    <property type="term" value="F:hydrolase activity"/>
    <property type="evidence" value="ECO:0007669"/>
    <property type="project" value="UniProtKB-KW"/>
</dbReference>
<dbReference type="HOGENOM" id="CLU_020336_7_3_5"/>
<evidence type="ECO:0000313" key="4">
    <source>
        <dbReference type="Proteomes" id="UP000018851"/>
    </source>
</evidence>
<dbReference type="AlphaFoldDB" id="W0AKS9"/>
<evidence type="ECO:0000256" key="1">
    <source>
        <dbReference type="ARBA" id="ARBA00022801"/>
    </source>
</evidence>
<dbReference type="RefSeq" id="WP_025295259.1">
    <property type="nucleotide sequence ID" value="NZ_CP006644.1"/>
</dbReference>
<reference evidence="3 4" key="1">
    <citation type="submission" date="2013-07" db="EMBL/GenBank/DDBJ databases">
        <title>Completed genome of Sphingomonas sanxanigenens NX02.</title>
        <authorList>
            <person name="Ma T."/>
            <person name="Huang H."/>
            <person name="Wu M."/>
            <person name="Li X."/>
            <person name="Li G."/>
        </authorList>
    </citation>
    <scope>NUCLEOTIDE SEQUENCE [LARGE SCALE GENOMIC DNA]</scope>
    <source>
        <strain evidence="3 4">NX02</strain>
    </source>
</reference>
<feature type="domain" description="AB hydrolase-1" evidence="2">
    <location>
        <begin position="32"/>
        <end position="286"/>
    </location>
</feature>
<dbReference type="PANTHER" id="PTHR43329">
    <property type="entry name" value="EPOXIDE HYDROLASE"/>
    <property type="match status" value="1"/>
</dbReference>
<dbReference type="SUPFAM" id="SSF53474">
    <property type="entry name" value="alpha/beta-Hydrolases"/>
    <property type="match status" value="1"/>
</dbReference>
<dbReference type="EMBL" id="CP006644">
    <property type="protein sequence ID" value="AHE57167.1"/>
    <property type="molecule type" value="Genomic_DNA"/>
</dbReference>
<accession>W0AKS9</accession>
<dbReference type="Pfam" id="PF00561">
    <property type="entry name" value="Abhydrolase_1"/>
    <property type="match status" value="1"/>
</dbReference>
<gene>
    <name evidence="3" type="ORF">NX02_27920</name>
</gene>
<dbReference type="InterPro" id="IPR000639">
    <property type="entry name" value="Epox_hydrolase-like"/>
</dbReference>
<dbReference type="Proteomes" id="UP000018851">
    <property type="component" value="Chromosome"/>
</dbReference>
<dbReference type="InterPro" id="IPR029058">
    <property type="entry name" value="AB_hydrolase_fold"/>
</dbReference>
<dbReference type="PRINTS" id="PR00111">
    <property type="entry name" value="ABHYDROLASE"/>
</dbReference>